<sequence>MRLLNACNVM</sequence>
<reference evidence="1" key="2">
    <citation type="journal article" date="2015" name="Fish Shellfish Immunol.">
        <title>Early steps in the European eel (Anguilla anguilla)-Vibrio vulnificus interaction in the gills: Role of the RtxA13 toxin.</title>
        <authorList>
            <person name="Callol A."/>
            <person name="Pajuelo D."/>
            <person name="Ebbesson L."/>
            <person name="Teles M."/>
            <person name="MacKenzie S."/>
            <person name="Amaro C."/>
        </authorList>
    </citation>
    <scope>NUCLEOTIDE SEQUENCE</scope>
</reference>
<proteinExistence type="predicted"/>
<reference evidence="1" key="1">
    <citation type="submission" date="2014-11" db="EMBL/GenBank/DDBJ databases">
        <authorList>
            <person name="Amaro Gonzalez C."/>
        </authorList>
    </citation>
    <scope>NUCLEOTIDE SEQUENCE</scope>
</reference>
<organism evidence="1">
    <name type="scientific">Anguilla anguilla</name>
    <name type="common">European freshwater eel</name>
    <name type="synonym">Muraena anguilla</name>
    <dbReference type="NCBI Taxonomy" id="7936"/>
    <lineage>
        <taxon>Eukaryota</taxon>
        <taxon>Metazoa</taxon>
        <taxon>Chordata</taxon>
        <taxon>Craniata</taxon>
        <taxon>Vertebrata</taxon>
        <taxon>Euteleostomi</taxon>
        <taxon>Actinopterygii</taxon>
        <taxon>Neopterygii</taxon>
        <taxon>Teleostei</taxon>
        <taxon>Anguilliformes</taxon>
        <taxon>Anguillidae</taxon>
        <taxon>Anguilla</taxon>
    </lineage>
</organism>
<protein>
    <submittedName>
        <fullName evidence="1">Uncharacterized protein</fullName>
    </submittedName>
</protein>
<name>A0A0E9XSD2_ANGAN</name>
<dbReference type="EMBL" id="GBXM01003261">
    <property type="protein sequence ID" value="JAI05317.1"/>
    <property type="molecule type" value="Transcribed_RNA"/>
</dbReference>
<accession>A0A0E9XSD2</accession>
<evidence type="ECO:0000313" key="1">
    <source>
        <dbReference type="EMBL" id="JAI05317.1"/>
    </source>
</evidence>